<evidence type="ECO:0000313" key="2">
    <source>
        <dbReference type="EMBL" id="CUI13039.1"/>
    </source>
</evidence>
<evidence type="ECO:0000313" key="3">
    <source>
        <dbReference type="Proteomes" id="UP000051952"/>
    </source>
</evidence>
<gene>
    <name evidence="2" type="ORF">BSAL_03935</name>
</gene>
<organism evidence="2 3">
    <name type="scientific">Bodo saltans</name>
    <name type="common">Flagellated protozoan</name>
    <dbReference type="NCBI Taxonomy" id="75058"/>
    <lineage>
        <taxon>Eukaryota</taxon>
        <taxon>Discoba</taxon>
        <taxon>Euglenozoa</taxon>
        <taxon>Kinetoplastea</taxon>
        <taxon>Metakinetoplastina</taxon>
        <taxon>Eubodonida</taxon>
        <taxon>Bodonidae</taxon>
        <taxon>Bodo</taxon>
    </lineage>
</organism>
<reference evidence="3" key="1">
    <citation type="submission" date="2015-09" db="EMBL/GenBank/DDBJ databases">
        <authorList>
            <consortium name="Pathogen Informatics"/>
        </authorList>
    </citation>
    <scope>NUCLEOTIDE SEQUENCE [LARGE SCALE GENOMIC DNA]</scope>
    <source>
        <strain evidence="3">Lake Konstanz</strain>
    </source>
</reference>
<proteinExistence type="predicted"/>
<evidence type="ECO:0000256" key="1">
    <source>
        <dbReference type="SAM" id="MobiDB-lite"/>
    </source>
</evidence>
<keyword evidence="3" id="KW-1185">Reference proteome</keyword>
<protein>
    <submittedName>
        <fullName evidence="2">Uncharacterized protein</fullName>
    </submittedName>
</protein>
<dbReference type="EMBL" id="CYKH01000326">
    <property type="protein sequence ID" value="CUI13039.1"/>
    <property type="molecule type" value="Genomic_DNA"/>
</dbReference>
<dbReference type="VEuPathDB" id="TriTrypDB:BSAL_03935"/>
<dbReference type="Proteomes" id="UP000051952">
    <property type="component" value="Unassembled WGS sequence"/>
</dbReference>
<sequence length="64" mass="7083">MVQHGAAINAVYFWDQRVRHFALNVEQDDEHGVSSLARESDAERHSTAGVAEHATSSGAVHRRN</sequence>
<dbReference type="AlphaFoldDB" id="A0A0S4KKH7"/>
<name>A0A0S4KKH7_BODSA</name>
<feature type="region of interest" description="Disordered" evidence="1">
    <location>
        <begin position="28"/>
        <end position="64"/>
    </location>
</feature>
<accession>A0A0S4KKH7</accession>